<organism evidence="2 3">
    <name type="scientific">Alicyclobacillus ferrooxydans</name>
    <dbReference type="NCBI Taxonomy" id="471514"/>
    <lineage>
        <taxon>Bacteria</taxon>
        <taxon>Bacillati</taxon>
        <taxon>Bacillota</taxon>
        <taxon>Bacilli</taxon>
        <taxon>Bacillales</taxon>
        <taxon>Alicyclobacillaceae</taxon>
        <taxon>Alicyclobacillus</taxon>
    </lineage>
</organism>
<dbReference type="GO" id="GO:0016020">
    <property type="term" value="C:membrane"/>
    <property type="evidence" value="ECO:0007669"/>
    <property type="project" value="UniProtKB-UniRule"/>
</dbReference>
<evidence type="ECO:0000256" key="1">
    <source>
        <dbReference type="NCBIfam" id="TIGR02228"/>
    </source>
</evidence>
<dbReference type="PATRIC" id="fig|471514.4.peg.2099"/>
<dbReference type="GO" id="GO:0006465">
    <property type="term" value="P:signal peptide processing"/>
    <property type="evidence" value="ECO:0007669"/>
    <property type="project" value="UniProtKB-UniRule"/>
</dbReference>
<dbReference type="NCBIfam" id="TIGR02228">
    <property type="entry name" value="sigpep_I_arch"/>
    <property type="match status" value="1"/>
</dbReference>
<dbReference type="InterPro" id="IPR001733">
    <property type="entry name" value="Peptidase_S26B"/>
</dbReference>
<dbReference type="EMBL" id="LJCO01000107">
    <property type="protein sequence ID" value="KPV39332.1"/>
    <property type="molecule type" value="Genomic_DNA"/>
</dbReference>
<sequence length="151" mass="17655">MLKRRLQQFGCVQLTSHGVSMYPFIKAGDKCLFKAVEPNGLSEGDVILYRSVDDNLVGHRVVQIIHEQQEVLYLCKGDTNRYPDPPIPFGNVLARLVVVQRRQKAIYLDSHIRRLWSWAVLRIPLVSRAFRWTVIQQQIWRTRLQTLKTRS</sequence>
<dbReference type="STRING" id="471514.AN477_22830"/>
<proteinExistence type="predicted"/>
<reference evidence="2 3" key="1">
    <citation type="submission" date="2015-09" db="EMBL/GenBank/DDBJ databases">
        <title>Draft genome sequence of Alicyclobacillus ferrooxydans DSM 22381.</title>
        <authorList>
            <person name="Hemp J."/>
        </authorList>
    </citation>
    <scope>NUCLEOTIDE SEQUENCE [LARGE SCALE GENOMIC DNA]</scope>
    <source>
        <strain evidence="2 3">TC-34</strain>
    </source>
</reference>
<evidence type="ECO:0000313" key="2">
    <source>
        <dbReference type="EMBL" id="KPV39332.1"/>
    </source>
</evidence>
<dbReference type="Proteomes" id="UP000050482">
    <property type="component" value="Unassembled WGS sequence"/>
</dbReference>
<keyword evidence="3" id="KW-1185">Reference proteome</keyword>
<protein>
    <recommendedName>
        <fullName evidence="1">Signal peptidase I</fullName>
        <ecNumber evidence="1">3.4.21.89</ecNumber>
    </recommendedName>
</protein>
<name>A0A0P9C7Z8_9BACL</name>
<dbReference type="CDD" id="cd06462">
    <property type="entry name" value="Peptidase_S24_S26"/>
    <property type="match status" value="1"/>
</dbReference>
<gene>
    <name evidence="2" type="ORF">AN477_22830</name>
</gene>
<dbReference type="GO" id="GO:0004252">
    <property type="term" value="F:serine-type endopeptidase activity"/>
    <property type="evidence" value="ECO:0007669"/>
    <property type="project" value="UniProtKB-UniRule"/>
</dbReference>
<comment type="caution">
    <text evidence="2">The sequence shown here is derived from an EMBL/GenBank/DDBJ whole genome shotgun (WGS) entry which is preliminary data.</text>
</comment>
<accession>A0A0P9C7Z8</accession>
<dbReference type="EC" id="3.4.21.89" evidence="1"/>
<dbReference type="GO" id="GO:0009003">
    <property type="term" value="F:signal peptidase activity"/>
    <property type="evidence" value="ECO:0007669"/>
    <property type="project" value="UniProtKB-EC"/>
</dbReference>
<evidence type="ECO:0000313" key="3">
    <source>
        <dbReference type="Proteomes" id="UP000050482"/>
    </source>
</evidence>
<dbReference type="AlphaFoldDB" id="A0A0P9C7Z8"/>